<feature type="transmembrane region" description="Helical" evidence="7">
    <location>
        <begin position="505"/>
        <end position="524"/>
    </location>
</feature>
<name>A0A9W8NXQ0_9AGAR</name>
<evidence type="ECO:0000256" key="2">
    <source>
        <dbReference type="ARBA" id="ARBA00022448"/>
    </source>
</evidence>
<feature type="transmembrane region" description="Helical" evidence="7">
    <location>
        <begin position="297"/>
        <end position="317"/>
    </location>
</feature>
<gene>
    <name evidence="9" type="ORF">DFH05DRAFT_1461099</name>
</gene>
<keyword evidence="2" id="KW-0813">Transport</keyword>
<evidence type="ECO:0000256" key="1">
    <source>
        <dbReference type="ARBA" id="ARBA00004141"/>
    </source>
</evidence>
<proteinExistence type="predicted"/>
<evidence type="ECO:0000313" key="9">
    <source>
        <dbReference type="EMBL" id="KAJ3742897.1"/>
    </source>
</evidence>
<accession>A0A9W8NXQ0</accession>
<dbReference type="AlphaFoldDB" id="A0A9W8NXQ0"/>
<dbReference type="InterPro" id="IPR050524">
    <property type="entry name" value="APC_YAT"/>
</dbReference>
<evidence type="ECO:0000256" key="5">
    <source>
        <dbReference type="ARBA" id="ARBA00022989"/>
    </source>
</evidence>
<evidence type="ECO:0000313" key="10">
    <source>
        <dbReference type="Proteomes" id="UP001142393"/>
    </source>
</evidence>
<feature type="domain" description="Amino acid permease/ SLC12A" evidence="8">
    <location>
        <begin position="63"/>
        <end position="529"/>
    </location>
</feature>
<dbReference type="Pfam" id="PF00324">
    <property type="entry name" value="AA_permease"/>
    <property type="match status" value="1"/>
</dbReference>
<feature type="transmembrane region" description="Helical" evidence="7">
    <location>
        <begin position="397"/>
        <end position="416"/>
    </location>
</feature>
<feature type="transmembrane region" description="Helical" evidence="7">
    <location>
        <begin position="473"/>
        <end position="493"/>
    </location>
</feature>
<dbReference type="PANTHER" id="PTHR43341">
    <property type="entry name" value="AMINO ACID PERMEASE"/>
    <property type="match status" value="1"/>
</dbReference>
<feature type="transmembrane region" description="Helical" evidence="7">
    <location>
        <begin position="92"/>
        <end position="112"/>
    </location>
</feature>
<keyword evidence="4" id="KW-0029">Amino-acid transport</keyword>
<feature type="transmembrane region" description="Helical" evidence="7">
    <location>
        <begin position="337"/>
        <end position="364"/>
    </location>
</feature>
<dbReference type="InterPro" id="IPR004841">
    <property type="entry name" value="AA-permease/SLC12A_dom"/>
</dbReference>
<dbReference type="PIRSF" id="PIRSF006060">
    <property type="entry name" value="AA_transporter"/>
    <property type="match status" value="1"/>
</dbReference>
<keyword evidence="3 7" id="KW-0812">Transmembrane</keyword>
<dbReference type="GO" id="GO:0016020">
    <property type="term" value="C:membrane"/>
    <property type="evidence" value="ECO:0007669"/>
    <property type="project" value="UniProtKB-SubCell"/>
</dbReference>
<feature type="transmembrane region" description="Helical" evidence="7">
    <location>
        <begin position="436"/>
        <end position="453"/>
    </location>
</feature>
<evidence type="ECO:0000256" key="6">
    <source>
        <dbReference type="ARBA" id="ARBA00023136"/>
    </source>
</evidence>
<feature type="transmembrane region" description="Helical" evidence="7">
    <location>
        <begin position="63"/>
        <end position="80"/>
    </location>
</feature>
<dbReference type="PANTHER" id="PTHR43341:SF18">
    <property type="entry name" value="AMINO ACID PERMEASE_ SLC12A DOMAIN-CONTAINING PROTEIN"/>
    <property type="match status" value="1"/>
</dbReference>
<evidence type="ECO:0000259" key="8">
    <source>
        <dbReference type="Pfam" id="PF00324"/>
    </source>
</evidence>
<protein>
    <submittedName>
        <fullName evidence="9">Amino acid permease/ SLC12A domain-containing protein</fullName>
    </submittedName>
</protein>
<comment type="caution">
    <text evidence="9">The sequence shown here is derived from an EMBL/GenBank/DDBJ whole genome shotgun (WGS) entry which is preliminary data.</text>
</comment>
<dbReference type="Proteomes" id="UP001142393">
    <property type="component" value="Unassembled WGS sequence"/>
</dbReference>
<keyword evidence="6 7" id="KW-0472">Membrane</keyword>
<evidence type="ECO:0000256" key="4">
    <source>
        <dbReference type="ARBA" id="ARBA00022970"/>
    </source>
</evidence>
<evidence type="ECO:0000256" key="3">
    <source>
        <dbReference type="ARBA" id="ARBA00022692"/>
    </source>
</evidence>
<feature type="transmembrane region" description="Helical" evidence="7">
    <location>
        <begin position="201"/>
        <end position="221"/>
    </location>
</feature>
<keyword evidence="10" id="KW-1185">Reference proteome</keyword>
<reference evidence="9 10" key="1">
    <citation type="journal article" date="2023" name="Proc. Natl. Acad. Sci. U.S.A.">
        <title>A global phylogenomic analysis of the shiitake genus Lentinula.</title>
        <authorList>
            <person name="Sierra-Patev S."/>
            <person name="Min B."/>
            <person name="Naranjo-Ortiz M."/>
            <person name="Looney B."/>
            <person name="Konkel Z."/>
            <person name="Slot J.C."/>
            <person name="Sakamoto Y."/>
            <person name="Steenwyk J.L."/>
            <person name="Rokas A."/>
            <person name="Carro J."/>
            <person name="Camarero S."/>
            <person name="Ferreira P."/>
            <person name="Molpeceres G."/>
            <person name="Ruiz-Duenas F.J."/>
            <person name="Serrano A."/>
            <person name="Henrissat B."/>
            <person name="Drula E."/>
            <person name="Hughes K.W."/>
            <person name="Mata J.L."/>
            <person name="Ishikawa N.K."/>
            <person name="Vargas-Isla R."/>
            <person name="Ushijima S."/>
            <person name="Smith C.A."/>
            <person name="Donoghue J."/>
            <person name="Ahrendt S."/>
            <person name="Andreopoulos W."/>
            <person name="He G."/>
            <person name="LaButti K."/>
            <person name="Lipzen A."/>
            <person name="Ng V."/>
            <person name="Riley R."/>
            <person name="Sandor L."/>
            <person name="Barry K."/>
            <person name="Martinez A.T."/>
            <person name="Xiao Y."/>
            <person name="Gibbons J.G."/>
            <person name="Terashima K."/>
            <person name="Grigoriev I.V."/>
            <person name="Hibbett D."/>
        </authorList>
    </citation>
    <scope>NUCLEOTIDE SEQUENCE [LARGE SCALE GENOMIC DNA]</scope>
    <source>
        <strain evidence="9 10">TFB7810</strain>
    </source>
</reference>
<dbReference type="GO" id="GO:0015171">
    <property type="term" value="F:amino acid transmembrane transporter activity"/>
    <property type="evidence" value="ECO:0007669"/>
    <property type="project" value="TreeGrafter"/>
</dbReference>
<comment type="subcellular location">
    <subcellularLocation>
        <location evidence="1">Membrane</location>
        <topology evidence="1">Multi-pass membrane protein</topology>
    </subcellularLocation>
</comment>
<evidence type="ECO:0000256" key="7">
    <source>
        <dbReference type="SAM" id="Phobius"/>
    </source>
</evidence>
<dbReference type="Gene3D" id="1.20.1740.10">
    <property type="entry name" value="Amino acid/polyamine transporter I"/>
    <property type="match status" value="1"/>
</dbReference>
<dbReference type="EMBL" id="JANVFU010000009">
    <property type="protein sequence ID" value="KAJ3742897.1"/>
    <property type="molecule type" value="Genomic_DNA"/>
</dbReference>
<keyword evidence="5 7" id="KW-1133">Transmembrane helix</keyword>
<dbReference type="FunFam" id="1.20.1740.10:FF:000006">
    <property type="entry name" value="General amino acid permease"/>
    <property type="match status" value="1"/>
</dbReference>
<feature type="transmembrane region" description="Helical" evidence="7">
    <location>
        <begin position="174"/>
        <end position="195"/>
    </location>
</feature>
<sequence>MSLLYGGKTDIDVEKIEFQEARDHAQLEMPDSIPVIVEEEIFAEKKDLKPQWSFYRRGLEQRHIQMIALAGTIGTGLFLGSGRALATGGPVGLFLGYLLTGLLVSGVVISIAEMSALVPLSGSIIRQAEYFFDPALSFAQGWNTVYSYSVGIPAEIVAAGVLIEFWVPSSVVSSAVWITVLGLLTIATNLLFIRVYGEMEFGFAILKILLIVGLIIMGLCIDLGGVSGQPRLGFHYWRDPGPFVQYLSIPGPLGRFCGFWTTFSNAAYAYSGVEGIANAAAETRNPRRNIPKAAKRIFIRVLIFYVLSVFVVTLLVPSNSEDLLNAQGTGNAAQSPFVIAASLAGIKVVPHIVNAVVLTSAWSAANSGMLTSTRTLYGLAREGHAPKFLLWTNRFGIPYVCVLCVGVFIALGYMTLSNNASVVFSWFQDLVSTAVLVQWCIICLVYLRFYYACQRQKVNRKTELPWAGPFQPYAAWISLLSFGTILLTAGYPVFIKGHWDTEEFIGAYFNLPLIFGLYFGYKWMKKTKVVGLKEMPVKYYVEIAKENPEEEERPVKGWSGLSILWT</sequence>
<organism evidence="9 10">
    <name type="scientific">Lentinula detonsa</name>
    <dbReference type="NCBI Taxonomy" id="2804962"/>
    <lineage>
        <taxon>Eukaryota</taxon>
        <taxon>Fungi</taxon>
        <taxon>Dikarya</taxon>
        <taxon>Basidiomycota</taxon>
        <taxon>Agaricomycotina</taxon>
        <taxon>Agaricomycetes</taxon>
        <taxon>Agaricomycetidae</taxon>
        <taxon>Agaricales</taxon>
        <taxon>Marasmiineae</taxon>
        <taxon>Omphalotaceae</taxon>
        <taxon>Lentinula</taxon>
    </lineage>
</organism>